<dbReference type="Proteomes" id="UP000092600">
    <property type="component" value="Unassembled WGS sequence"/>
</dbReference>
<dbReference type="InterPro" id="IPR003388">
    <property type="entry name" value="Reticulon"/>
</dbReference>
<accession>A0A199VJL4</accession>
<dbReference type="PANTHER" id="PTHR10994">
    <property type="entry name" value="RETICULON"/>
    <property type="match status" value="1"/>
</dbReference>
<feature type="domain" description="Reticulon" evidence="8">
    <location>
        <begin position="84"/>
        <end position="251"/>
    </location>
</feature>
<feature type="region of interest" description="Disordered" evidence="7">
    <location>
        <begin position="1"/>
        <end position="33"/>
    </location>
</feature>
<dbReference type="Pfam" id="PF02453">
    <property type="entry name" value="Reticulon"/>
    <property type="match status" value="1"/>
</dbReference>
<feature type="transmembrane region" description="Helical" evidence="6">
    <location>
        <begin position="217"/>
        <end position="234"/>
    </location>
</feature>
<keyword evidence="2 6" id="KW-0812">Transmembrane</keyword>
<keyword evidence="3 6" id="KW-0256">Endoplasmic reticulum</keyword>
<evidence type="ECO:0000256" key="3">
    <source>
        <dbReference type="ARBA" id="ARBA00022824"/>
    </source>
</evidence>
<protein>
    <recommendedName>
        <fullName evidence="6">Reticulon-like protein</fullName>
    </recommendedName>
</protein>
<feature type="compositionally biased region" description="Basic residues" evidence="7">
    <location>
        <begin position="14"/>
        <end position="31"/>
    </location>
</feature>
<feature type="transmembrane region" description="Helical" evidence="6">
    <location>
        <begin position="124"/>
        <end position="142"/>
    </location>
</feature>
<comment type="subcellular location">
    <subcellularLocation>
        <location evidence="1 6">Endoplasmic reticulum membrane</location>
        <topology evidence="1 6">Multi-pass membrane protein</topology>
    </subcellularLocation>
</comment>
<dbReference type="GO" id="GO:0009617">
    <property type="term" value="P:response to bacterium"/>
    <property type="evidence" value="ECO:0007669"/>
    <property type="project" value="InterPro"/>
</dbReference>
<keyword evidence="4 6" id="KW-1133">Transmembrane helix</keyword>
<evidence type="ECO:0000256" key="5">
    <source>
        <dbReference type="ARBA" id="ARBA00023136"/>
    </source>
</evidence>
<evidence type="ECO:0000313" key="10">
    <source>
        <dbReference type="Proteomes" id="UP000092600"/>
    </source>
</evidence>
<dbReference type="EMBL" id="LSRQ01001588">
    <property type="protein sequence ID" value="OAY77193.1"/>
    <property type="molecule type" value="Genomic_DNA"/>
</dbReference>
<gene>
    <name evidence="9" type="ORF">ACMD2_06120</name>
</gene>
<evidence type="ECO:0000256" key="6">
    <source>
        <dbReference type="RuleBase" id="RU363132"/>
    </source>
</evidence>
<proteinExistence type="predicted"/>
<evidence type="ECO:0000256" key="7">
    <source>
        <dbReference type="SAM" id="MobiDB-lite"/>
    </source>
</evidence>
<dbReference type="GO" id="GO:0005789">
    <property type="term" value="C:endoplasmic reticulum membrane"/>
    <property type="evidence" value="ECO:0007669"/>
    <property type="project" value="UniProtKB-SubCell"/>
</dbReference>
<evidence type="ECO:0000256" key="4">
    <source>
        <dbReference type="ARBA" id="ARBA00022989"/>
    </source>
</evidence>
<sequence>APPKPPYNTIQYEKRKKKKKKKKKKDNKKKKGCPEKIFSLSLRRRVLPDPNRNRRSHRWIPLIRRFRIFGKQQSLHDLLGGGIAADVMLWRRRNVPIVILLGALAAWMLFYVSGYTFLSFASKVLLLLLTVLFIWAKAAAVLNRPPPPIPKMNLSEEAISEAAVFVGSYLNKLLSMFEDIALGKDPKLFYRVAFCLWLTSIIGGLTDLITLGYTGKLFLSLVVVLTIPVLIEKYEDCIDRYMMQGYVQVQTCQRVYKENHTKVKNWITEKKKLI</sequence>
<comment type="caution">
    <text evidence="9">The sequence shown here is derived from an EMBL/GenBank/DDBJ whole genome shotgun (WGS) entry which is preliminary data.</text>
</comment>
<feature type="transmembrane region" description="Helical" evidence="6">
    <location>
        <begin position="188"/>
        <end position="211"/>
    </location>
</feature>
<dbReference type="STRING" id="4615.A0A199VJL4"/>
<reference evidence="9 10" key="1">
    <citation type="journal article" date="2016" name="DNA Res.">
        <title>The draft genome of MD-2 pineapple using hybrid error correction of long reads.</title>
        <authorList>
            <person name="Redwan R.M."/>
            <person name="Saidin A."/>
            <person name="Kumar S.V."/>
        </authorList>
    </citation>
    <scope>NUCLEOTIDE SEQUENCE [LARGE SCALE GENOMIC DNA]</scope>
    <source>
        <strain evidence="10">cv. MD2</strain>
        <tissue evidence="9">Leaf</tissue>
    </source>
</reference>
<evidence type="ECO:0000256" key="2">
    <source>
        <dbReference type="ARBA" id="ARBA00022692"/>
    </source>
</evidence>
<keyword evidence="5 6" id="KW-0472">Membrane</keyword>
<dbReference type="PANTHER" id="PTHR10994:SF65">
    <property type="entry name" value="RETICULON-LIKE PROTEIN B12"/>
    <property type="match status" value="1"/>
</dbReference>
<evidence type="ECO:0000256" key="1">
    <source>
        <dbReference type="ARBA" id="ARBA00004477"/>
    </source>
</evidence>
<dbReference type="PROSITE" id="PS50845">
    <property type="entry name" value="RETICULON"/>
    <property type="match status" value="1"/>
</dbReference>
<organism evidence="9 10">
    <name type="scientific">Ananas comosus</name>
    <name type="common">Pineapple</name>
    <name type="synonym">Ananas ananas</name>
    <dbReference type="NCBI Taxonomy" id="4615"/>
    <lineage>
        <taxon>Eukaryota</taxon>
        <taxon>Viridiplantae</taxon>
        <taxon>Streptophyta</taxon>
        <taxon>Embryophyta</taxon>
        <taxon>Tracheophyta</taxon>
        <taxon>Spermatophyta</taxon>
        <taxon>Magnoliopsida</taxon>
        <taxon>Liliopsida</taxon>
        <taxon>Poales</taxon>
        <taxon>Bromeliaceae</taxon>
        <taxon>Bromelioideae</taxon>
        <taxon>Ananas</taxon>
    </lineage>
</organism>
<evidence type="ECO:0000313" key="9">
    <source>
        <dbReference type="EMBL" id="OAY77193.1"/>
    </source>
</evidence>
<dbReference type="AlphaFoldDB" id="A0A199VJL4"/>
<dbReference type="InterPro" id="IPR045064">
    <property type="entry name" value="Reticulon-like"/>
</dbReference>
<evidence type="ECO:0000259" key="8">
    <source>
        <dbReference type="PROSITE" id="PS50845"/>
    </source>
</evidence>
<feature type="transmembrane region" description="Helical" evidence="6">
    <location>
        <begin position="97"/>
        <end position="118"/>
    </location>
</feature>
<feature type="non-terminal residue" evidence="9">
    <location>
        <position position="1"/>
    </location>
</feature>
<name>A0A199VJL4_ANACO</name>